<feature type="region of interest" description="Disordered" evidence="4">
    <location>
        <begin position="72"/>
        <end position="119"/>
    </location>
</feature>
<accession>A0A060SQG3</accession>
<comment type="caution">
    <text evidence="5">The sequence shown here is derived from an EMBL/GenBank/DDBJ whole genome shotgun (WGS) entry which is preliminary data.</text>
</comment>
<dbReference type="GO" id="GO:0071013">
    <property type="term" value="C:catalytic step 2 spliceosome"/>
    <property type="evidence" value="ECO:0007669"/>
    <property type="project" value="TreeGrafter"/>
</dbReference>
<feature type="region of interest" description="Disordered" evidence="4">
    <location>
        <begin position="449"/>
        <end position="543"/>
    </location>
</feature>
<dbReference type="HOGENOM" id="CLU_024820_2_0_1"/>
<dbReference type="PANTHER" id="PTHR12940">
    <property type="entry name" value="ES-2 PROTEIN - RELATED"/>
    <property type="match status" value="1"/>
</dbReference>
<feature type="compositionally biased region" description="Basic and acidic residues" evidence="4">
    <location>
        <begin position="424"/>
        <end position="434"/>
    </location>
</feature>
<dbReference type="STRING" id="5643.A0A060SQG3"/>
<keyword evidence="3" id="KW-0539">Nucleus</keyword>
<dbReference type="EMBL" id="CCBP010000392">
    <property type="protein sequence ID" value="CDO76620.1"/>
    <property type="molecule type" value="Genomic_DNA"/>
</dbReference>
<dbReference type="InterPro" id="IPR019148">
    <property type="entry name" value="Nuclear_protein_DGCR14_ESS-2"/>
</dbReference>
<evidence type="ECO:0008006" key="7">
    <source>
        <dbReference type="Google" id="ProtNLM"/>
    </source>
</evidence>
<feature type="region of interest" description="Disordered" evidence="4">
    <location>
        <begin position="294"/>
        <end position="368"/>
    </location>
</feature>
<reference evidence="5" key="1">
    <citation type="submission" date="2014-01" db="EMBL/GenBank/DDBJ databases">
        <title>The genome of the white-rot fungus Pycnoporus cinnabarinus: a basidiomycete model with a versatile arsenal for lignocellulosic biomass breakdown.</title>
        <authorList>
            <person name="Levasseur A."/>
            <person name="Lomascolo A."/>
            <person name="Ruiz-Duenas F.J."/>
            <person name="Uzan E."/>
            <person name="Piumi F."/>
            <person name="Kues U."/>
            <person name="Ram A.F.J."/>
            <person name="Murat C."/>
            <person name="Haon M."/>
            <person name="Benoit I."/>
            <person name="Arfi Y."/>
            <person name="Chevret D."/>
            <person name="Drula E."/>
            <person name="Kwon M.J."/>
            <person name="Gouret P."/>
            <person name="Lesage-Meessen L."/>
            <person name="Lombard V."/>
            <person name="Mariette J."/>
            <person name="Noirot C."/>
            <person name="Park J."/>
            <person name="Patyshakuliyeva A."/>
            <person name="Wieneger R.A.B."/>
            <person name="Wosten H.A.B."/>
            <person name="Martin F."/>
            <person name="Coutinho P.M."/>
            <person name="de Vries R."/>
            <person name="Martinez A.T."/>
            <person name="Klopp C."/>
            <person name="Pontarotti P."/>
            <person name="Henrissat B."/>
            <person name="Record E."/>
        </authorList>
    </citation>
    <scope>NUCLEOTIDE SEQUENCE [LARGE SCALE GENOMIC DNA]</scope>
    <source>
        <strain evidence="5">BRFM137</strain>
    </source>
</reference>
<gene>
    <name evidence="5" type="ORF">BN946_scf184868.g34</name>
</gene>
<protein>
    <recommendedName>
        <fullName evidence="7">Nuclear protein DGCR14</fullName>
    </recommendedName>
</protein>
<evidence type="ECO:0000313" key="6">
    <source>
        <dbReference type="Proteomes" id="UP000029665"/>
    </source>
</evidence>
<comment type="subcellular location">
    <subcellularLocation>
        <location evidence="1">Nucleus</location>
    </subcellularLocation>
</comment>
<evidence type="ECO:0000256" key="2">
    <source>
        <dbReference type="ARBA" id="ARBA00009072"/>
    </source>
</evidence>
<feature type="region of interest" description="Disordered" evidence="4">
    <location>
        <begin position="400"/>
        <end position="436"/>
    </location>
</feature>
<evidence type="ECO:0000256" key="3">
    <source>
        <dbReference type="ARBA" id="ARBA00023242"/>
    </source>
</evidence>
<proteinExistence type="inferred from homology"/>
<comment type="similarity">
    <text evidence="2">Belongs to the ESS2 family.</text>
</comment>
<dbReference type="AlphaFoldDB" id="A0A060SQG3"/>
<sequence>MAMIPGASSSSSQPARSLNRQVVLDEDEYTEALSHIIKRDFFPSLVHLDATNDYLDALRSQDPTLIEASVRRLEDLQTPASHRTRGWETPSQTPYRAGPSDTPLRTPRGPDGEAAAKRPRYDTDMSLDAFQARYTSEDNSSFTQILDAENRRRREKYGWAWEAQRRVEEQRNRMIENRERLLIEPQLGAGVKERFRVEAATPAGLIEAAPAEPEVLYEKEEDEVEDLLDGMHKELVSAGGGKGKGRAEDDSALVKAAKKNDQEVVDVMAPKKDTRPAGVDVWKFRARNALMFPPDADVSPYHPPSVPKAEDAKGPPKAIKHMNTRLPEQDDKLDHSISAPPSPTRSRVDAAIAGTPYRPRSPTSDTHALVPSIPSPTPSELGPAAVKQLMTWGTLNATPRVLSQTDDPADIPTPATPFRIAEPSTRERLSHKLSNDASKSLRAKAGLLGGIPGLARSSGSTGGLRKGSMPPPSWTPRKADAPGSLTPAARRLLDRTTMGTAASRRADAMGRLSGWESHADRARERDLEKVRWTPTPSPVTRRG</sequence>
<evidence type="ECO:0000313" key="5">
    <source>
        <dbReference type="EMBL" id="CDO76620.1"/>
    </source>
</evidence>
<keyword evidence="6" id="KW-1185">Reference proteome</keyword>
<dbReference type="PANTHER" id="PTHR12940:SF0">
    <property type="entry name" value="SPLICING FACTOR ESS-2 HOMOLOG"/>
    <property type="match status" value="1"/>
</dbReference>
<dbReference type="OrthoDB" id="19679at2759"/>
<organism evidence="5 6">
    <name type="scientific">Pycnoporus cinnabarinus</name>
    <name type="common">Cinnabar-red polypore</name>
    <name type="synonym">Trametes cinnabarina</name>
    <dbReference type="NCBI Taxonomy" id="5643"/>
    <lineage>
        <taxon>Eukaryota</taxon>
        <taxon>Fungi</taxon>
        <taxon>Dikarya</taxon>
        <taxon>Basidiomycota</taxon>
        <taxon>Agaricomycotina</taxon>
        <taxon>Agaricomycetes</taxon>
        <taxon>Polyporales</taxon>
        <taxon>Polyporaceae</taxon>
        <taxon>Trametes</taxon>
    </lineage>
</organism>
<dbReference type="Proteomes" id="UP000029665">
    <property type="component" value="Unassembled WGS sequence"/>
</dbReference>
<name>A0A060SQG3_PYCCI</name>
<dbReference type="OMA" id="AQNDYLD"/>
<evidence type="ECO:0000256" key="4">
    <source>
        <dbReference type="SAM" id="MobiDB-lite"/>
    </source>
</evidence>
<feature type="compositionally biased region" description="Basic and acidic residues" evidence="4">
    <location>
        <begin position="517"/>
        <end position="531"/>
    </location>
</feature>
<evidence type="ECO:0000256" key="1">
    <source>
        <dbReference type="ARBA" id="ARBA00004123"/>
    </source>
</evidence>
<dbReference type="Pfam" id="PF09751">
    <property type="entry name" value="Es2"/>
    <property type="match status" value="1"/>
</dbReference>
<feature type="compositionally biased region" description="Basic and acidic residues" evidence="4">
    <location>
        <begin position="108"/>
        <end position="119"/>
    </location>
</feature>